<dbReference type="InterPro" id="IPR043141">
    <property type="entry name" value="Ribosomal_uL10-like_sf"/>
</dbReference>
<dbReference type="Gene3D" id="3.30.70.1730">
    <property type="match status" value="1"/>
</dbReference>
<reference evidence="6" key="1">
    <citation type="journal article" date="2023" name="Science">
        <title>Genome structures resolve the early diversification of teleost fishes.</title>
        <authorList>
            <person name="Parey E."/>
            <person name="Louis A."/>
            <person name="Montfort J."/>
            <person name="Bouchez O."/>
            <person name="Roques C."/>
            <person name="Iampietro C."/>
            <person name="Lluch J."/>
            <person name="Castinel A."/>
            <person name="Donnadieu C."/>
            <person name="Desvignes T."/>
            <person name="Floi Bucao C."/>
            <person name="Jouanno E."/>
            <person name="Wen M."/>
            <person name="Mejri S."/>
            <person name="Dirks R."/>
            <person name="Jansen H."/>
            <person name="Henkel C."/>
            <person name="Chen W.J."/>
            <person name="Zahm M."/>
            <person name="Cabau C."/>
            <person name="Klopp C."/>
            <person name="Thompson A.W."/>
            <person name="Robinson-Rechavi M."/>
            <person name="Braasch I."/>
            <person name="Lecointre G."/>
            <person name="Bobe J."/>
            <person name="Postlethwait J.H."/>
            <person name="Berthelot C."/>
            <person name="Roest Crollius H."/>
            <person name="Guiguen Y."/>
        </authorList>
    </citation>
    <scope>NUCLEOTIDE SEQUENCE</scope>
    <source>
        <strain evidence="6">WJC10195</strain>
    </source>
</reference>
<dbReference type="Pfam" id="PF00466">
    <property type="entry name" value="Ribosomal_L10"/>
    <property type="match status" value="1"/>
</dbReference>
<dbReference type="GO" id="GO:0005840">
    <property type="term" value="C:ribosome"/>
    <property type="evidence" value="ECO:0007669"/>
    <property type="project" value="UniProtKB-KW"/>
</dbReference>
<dbReference type="OrthoDB" id="360689at2759"/>
<protein>
    <recommendedName>
        <fullName evidence="4">Large ribosomal subunit protein uL10m</fullName>
    </recommendedName>
    <alternativeName>
        <fullName evidence="5">39S ribosomal protein L10, mitochondrial</fullName>
    </alternativeName>
</protein>
<dbReference type="Proteomes" id="UP001152622">
    <property type="component" value="Chromosome 4"/>
</dbReference>
<evidence type="ECO:0000256" key="4">
    <source>
        <dbReference type="ARBA" id="ARBA00035707"/>
    </source>
</evidence>
<dbReference type="AlphaFoldDB" id="A0A9Q1J433"/>
<dbReference type="InterPro" id="IPR047865">
    <property type="entry name" value="Ribosomal_uL10_bac_type"/>
</dbReference>
<dbReference type="CDD" id="cd05797">
    <property type="entry name" value="Ribosomal_L10"/>
    <property type="match status" value="1"/>
</dbReference>
<evidence type="ECO:0000313" key="7">
    <source>
        <dbReference type="Proteomes" id="UP001152622"/>
    </source>
</evidence>
<dbReference type="SUPFAM" id="SSF160369">
    <property type="entry name" value="Ribosomal protein L10-like"/>
    <property type="match status" value="1"/>
</dbReference>
<evidence type="ECO:0000256" key="5">
    <source>
        <dbReference type="ARBA" id="ARBA00035716"/>
    </source>
</evidence>
<evidence type="ECO:0000256" key="3">
    <source>
        <dbReference type="ARBA" id="ARBA00023274"/>
    </source>
</evidence>
<comment type="similarity">
    <text evidence="1">Belongs to the universal ribosomal protein uL10 family.</text>
</comment>
<dbReference type="EMBL" id="JAINUF010000004">
    <property type="protein sequence ID" value="KAJ8365088.1"/>
    <property type="molecule type" value="Genomic_DNA"/>
</dbReference>
<keyword evidence="2" id="KW-0689">Ribosomal protein</keyword>
<organism evidence="6 7">
    <name type="scientific">Synaphobranchus kaupii</name>
    <name type="common">Kaup's arrowtooth eel</name>
    <dbReference type="NCBI Taxonomy" id="118154"/>
    <lineage>
        <taxon>Eukaryota</taxon>
        <taxon>Metazoa</taxon>
        <taxon>Chordata</taxon>
        <taxon>Craniata</taxon>
        <taxon>Vertebrata</taxon>
        <taxon>Euteleostomi</taxon>
        <taxon>Actinopterygii</taxon>
        <taxon>Neopterygii</taxon>
        <taxon>Teleostei</taxon>
        <taxon>Anguilliformes</taxon>
        <taxon>Synaphobranchidae</taxon>
        <taxon>Synaphobranchus</taxon>
    </lineage>
</organism>
<proteinExistence type="inferred from homology"/>
<sequence>MKMDANRRKTTKGRRRNFLFKMAATLCGKLLLRQGWLPVTHCVRHGSKAVTRHKKPMHFLKQKLLAVTEYIPPKPPVSKRRDPQVKPNQEESGLMVLLKREVQIIFQECEMIAVVHNSATNAENMLHLKHRLHKHGIAVRFFPNQVMRAFLAGSQYSNLEPLFLGPTVLLVSKEPKVKEMLQALRAVPQMVLMGACIDKNTLLSLQGVVNYSKLPSLATVQGQVVSGLSLQTSQTAAMLQHHPTHLTALLQQYLTQKGQEGTHAGSD</sequence>
<gene>
    <name evidence="6" type="ORF">SKAU_G00139190</name>
</gene>
<keyword evidence="7" id="KW-1185">Reference proteome</keyword>
<name>A0A9Q1J433_SYNKA</name>
<dbReference type="PANTHER" id="PTHR11560">
    <property type="entry name" value="39S RIBOSOMAL PROTEIN L10, MITOCHONDRIAL"/>
    <property type="match status" value="1"/>
</dbReference>
<accession>A0A9Q1J433</accession>
<dbReference type="InterPro" id="IPR001790">
    <property type="entry name" value="Ribosomal_uL10"/>
</dbReference>
<evidence type="ECO:0000313" key="6">
    <source>
        <dbReference type="EMBL" id="KAJ8365088.1"/>
    </source>
</evidence>
<dbReference type="GO" id="GO:1990904">
    <property type="term" value="C:ribonucleoprotein complex"/>
    <property type="evidence" value="ECO:0007669"/>
    <property type="project" value="UniProtKB-KW"/>
</dbReference>
<keyword evidence="3" id="KW-0687">Ribonucleoprotein</keyword>
<comment type="caution">
    <text evidence="6">The sequence shown here is derived from an EMBL/GenBank/DDBJ whole genome shotgun (WGS) entry which is preliminary data.</text>
</comment>
<evidence type="ECO:0000256" key="1">
    <source>
        <dbReference type="ARBA" id="ARBA00008889"/>
    </source>
</evidence>
<evidence type="ECO:0000256" key="2">
    <source>
        <dbReference type="ARBA" id="ARBA00022980"/>
    </source>
</evidence>